<feature type="domain" description="Temptin Cys/Cys disulfide" evidence="6">
    <location>
        <begin position="17"/>
        <end position="114"/>
    </location>
</feature>
<dbReference type="InterPro" id="IPR057626">
    <property type="entry name" value="S-S_Temptin"/>
</dbReference>
<evidence type="ECO:0000256" key="1">
    <source>
        <dbReference type="ARBA" id="ARBA00023157"/>
    </source>
</evidence>
<dbReference type="OrthoDB" id="6141751at2759"/>
<dbReference type="RefSeq" id="XP_055896909.1">
    <property type="nucleotide sequence ID" value="XM_056040934.1"/>
</dbReference>
<evidence type="ECO:0000313" key="7">
    <source>
        <dbReference type="Proteomes" id="UP001165740"/>
    </source>
</evidence>
<evidence type="ECO:0000256" key="2">
    <source>
        <dbReference type="ARBA" id="ARBA00023180"/>
    </source>
</evidence>
<sequence>MHPESLCILFLLLTYCWAYPSYQDQIPNGKNVMHPCIPNYTWPGVGHQNKNGGGARNPFGEAFAREGHQWTKALCATDTDGDGRTNGEELGDPSCVWAPGKTPSRTMNITHPGVCEPITSTKCQGQNSFVTCQADSFDDNCEIIKNTDVKYVDLRMPTISIPAVDTTYMCLSFNLPKDQDYHIVADKPIINNTNVVHHMMLYGCDDANTEFFSTPTECEMSKCTAIIGGWTVGETGECYDEGVGFRIGVTGFKTAVLEIHYNNPKLVSTYKDSSGLRVYYRPARPEVLDMFTMMTGQTMLPLPPGQSKIQKVGVCTSSCTSLLFKETVYVNSATNHMHLLGSSMRIELLRNGVVITNLTNEEDFDYNTPFTQDYEVPVKVLPGDEIVTRCVYNTESSNDYVYYGDATSDEMCYGYLTMYPKSALRSAQQNCVATSTLSACELAQGVTYNGCDWKTLIRPNNADVKKIKNDLYENCDLGETCSQECQDVIRTLTDPCFQEDNIIFVRSLEAITEDVFEIIQHLQWCPVTTTHNGPSHNAVVYDDSNTNYSGVTSVSISSKHMALLIGSVFTLKYSLF</sequence>
<dbReference type="Pfam" id="PF03712">
    <property type="entry name" value="Cu2_monoox_C"/>
    <property type="match status" value="1"/>
</dbReference>
<dbReference type="InterPro" id="IPR000945">
    <property type="entry name" value="DBH-like"/>
</dbReference>
<evidence type="ECO:0000259" key="5">
    <source>
        <dbReference type="Pfam" id="PF03712"/>
    </source>
</evidence>
<dbReference type="GO" id="GO:0005507">
    <property type="term" value="F:copper ion binding"/>
    <property type="evidence" value="ECO:0007669"/>
    <property type="project" value="InterPro"/>
</dbReference>
<dbReference type="PANTHER" id="PTHR10157">
    <property type="entry name" value="DOPAMINE BETA HYDROXYLASE RELATED"/>
    <property type="match status" value="1"/>
</dbReference>
<dbReference type="OMA" id="WRENTIP"/>
<feature type="chain" id="PRO_5044703012" evidence="3">
    <location>
        <begin position="19"/>
        <end position="576"/>
    </location>
</feature>
<keyword evidence="2" id="KW-0325">Glycoprotein</keyword>
<keyword evidence="1" id="KW-1015">Disulfide bond</keyword>
<dbReference type="GeneID" id="106053431"/>
<reference evidence="8 9" key="1">
    <citation type="submission" date="2025-04" db="UniProtKB">
        <authorList>
            <consortium name="RefSeq"/>
        </authorList>
    </citation>
    <scope>IDENTIFICATION</scope>
</reference>
<dbReference type="SUPFAM" id="SSF49742">
    <property type="entry name" value="PHM/PNGase F"/>
    <property type="match status" value="2"/>
</dbReference>
<evidence type="ECO:0000259" key="4">
    <source>
        <dbReference type="Pfam" id="PF01082"/>
    </source>
</evidence>
<keyword evidence="7" id="KW-1185">Reference proteome</keyword>
<proteinExistence type="predicted"/>
<feature type="signal peptide" evidence="3">
    <location>
        <begin position="1"/>
        <end position="18"/>
    </location>
</feature>
<keyword evidence="3" id="KW-0732">Signal</keyword>
<dbReference type="RefSeq" id="XP_055896911.1">
    <property type="nucleotide sequence ID" value="XM_056040936.1"/>
</dbReference>
<accession>A0A9W3BBV4</accession>
<dbReference type="Gene3D" id="2.60.120.310">
    <property type="entry name" value="Copper type II, ascorbate-dependent monooxygenase, N-terminal domain"/>
    <property type="match status" value="1"/>
</dbReference>
<dbReference type="Proteomes" id="UP001165740">
    <property type="component" value="Chromosome 9"/>
</dbReference>
<evidence type="ECO:0000313" key="9">
    <source>
        <dbReference type="RefSeq" id="XP_055896911.1"/>
    </source>
</evidence>
<protein>
    <submittedName>
        <fullName evidence="8 9">Tyramine beta-hydroxylase-like</fullName>
    </submittedName>
</protein>
<feature type="domain" description="Copper type II ascorbate-dependent monooxygenase C-terminal" evidence="5">
    <location>
        <begin position="287"/>
        <end position="430"/>
    </location>
</feature>
<dbReference type="InterPro" id="IPR036939">
    <property type="entry name" value="Cu2_ascorb_mOase_N_sf"/>
</dbReference>
<dbReference type="Gene3D" id="2.60.120.230">
    <property type="match status" value="1"/>
</dbReference>
<feature type="domain" description="Copper type II ascorbate-dependent monooxygenase N-terminal" evidence="4">
    <location>
        <begin position="153"/>
        <end position="266"/>
    </location>
</feature>
<dbReference type="InterPro" id="IPR014784">
    <property type="entry name" value="Cu2_ascorb_mOase-like_C"/>
</dbReference>
<dbReference type="AlphaFoldDB" id="A0A9W3BBV4"/>
<evidence type="ECO:0000256" key="3">
    <source>
        <dbReference type="SAM" id="SignalP"/>
    </source>
</evidence>
<evidence type="ECO:0000313" key="8">
    <source>
        <dbReference type="RefSeq" id="XP_055896909.1"/>
    </source>
</evidence>
<organism evidence="7 9">
    <name type="scientific">Biomphalaria glabrata</name>
    <name type="common">Bloodfluke planorb</name>
    <name type="synonym">Freshwater snail</name>
    <dbReference type="NCBI Taxonomy" id="6526"/>
    <lineage>
        <taxon>Eukaryota</taxon>
        <taxon>Metazoa</taxon>
        <taxon>Spiralia</taxon>
        <taxon>Lophotrochozoa</taxon>
        <taxon>Mollusca</taxon>
        <taxon>Gastropoda</taxon>
        <taxon>Heterobranchia</taxon>
        <taxon>Euthyneura</taxon>
        <taxon>Panpulmonata</taxon>
        <taxon>Hygrophila</taxon>
        <taxon>Lymnaeoidea</taxon>
        <taxon>Planorbidae</taxon>
        <taxon>Biomphalaria</taxon>
    </lineage>
</organism>
<name>A0A9W3BBV4_BIOGL</name>
<dbReference type="InterPro" id="IPR000323">
    <property type="entry name" value="Cu2_ascorb_mOase_N"/>
</dbReference>
<evidence type="ECO:0000259" key="6">
    <source>
        <dbReference type="Pfam" id="PF24784"/>
    </source>
</evidence>
<gene>
    <name evidence="8 9" type="primary">LOC106053431</name>
</gene>
<dbReference type="Pfam" id="PF24784">
    <property type="entry name" value="Temptin_C"/>
    <property type="match status" value="1"/>
</dbReference>
<dbReference type="Pfam" id="PF01082">
    <property type="entry name" value="Cu2_monooxygen"/>
    <property type="match status" value="1"/>
</dbReference>
<dbReference type="PANTHER" id="PTHR10157:SF23">
    <property type="entry name" value="MOXD1 HOMOLOG 1"/>
    <property type="match status" value="1"/>
</dbReference>
<dbReference type="GO" id="GO:0004500">
    <property type="term" value="F:dopamine beta-monooxygenase activity"/>
    <property type="evidence" value="ECO:0007669"/>
    <property type="project" value="InterPro"/>
</dbReference>
<dbReference type="InterPro" id="IPR008977">
    <property type="entry name" value="PHM/PNGase_F_dom_sf"/>
</dbReference>
<dbReference type="InterPro" id="IPR024548">
    <property type="entry name" value="Cu2_monoox_C"/>
</dbReference>